<protein>
    <recommendedName>
        <fullName evidence="8">DDE-1 domain-containing protein</fullName>
    </recommendedName>
</protein>
<evidence type="ECO:0000256" key="2">
    <source>
        <dbReference type="SAM" id="MobiDB-lite"/>
    </source>
</evidence>
<feature type="region of interest" description="Disordered" evidence="2">
    <location>
        <begin position="568"/>
        <end position="610"/>
    </location>
</feature>
<evidence type="ECO:0008006" key="8">
    <source>
        <dbReference type="Google" id="ProtNLM"/>
    </source>
</evidence>
<dbReference type="GO" id="GO:0003677">
    <property type="term" value="F:DNA binding"/>
    <property type="evidence" value="ECO:0007669"/>
    <property type="project" value="UniProtKB-KW"/>
</dbReference>
<dbReference type="Ensembl" id="ENSTMTT00000002345.1">
    <property type="protein sequence ID" value="ENSTMTP00000002269.1"/>
    <property type="gene ID" value="ENSTMTG00000001762.1"/>
</dbReference>
<feature type="domain" description="Brinker DNA-binding" evidence="5">
    <location>
        <begin position="195"/>
        <end position="234"/>
    </location>
</feature>
<feature type="compositionally biased region" description="Acidic residues" evidence="2">
    <location>
        <begin position="568"/>
        <end position="593"/>
    </location>
</feature>
<organism evidence="6 7">
    <name type="scientific">Terrapene triunguis</name>
    <name type="common">Three-toed box turtle</name>
    <dbReference type="NCBI Taxonomy" id="2587831"/>
    <lineage>
        <taxon>Eukaryota</taxon>
        <taxon>Metazoa</taxon>
        <taxon>Chordata</taxon>
        <taxon>Craniata</taxon>
        <taxon>Vertebrata</taxon>
        <taxon>Euteleostomi</taxon>
        <taxon>Archelosauria</taxon>
        <taxon>Testudinata</taxon>
        <taxon>Testudines</taxon>
        <taxon>Cryptodira</taxon>
        <taxon>Durocryptodira</taxon>
        <taxon>Testudinoidea</taxon>
        <taxon>Emydidae</taxon>
        <taxon>Terrapene</taxon>
    </lineage>
</organism>
<evidence type="ECO:0000259" key="3">
    <source>
        <dbReference type="Pfam" id="PF03184"/>
    </source>
</evidence>
<dbReference type="InterPro" id="IPR004875">
    <property type="entry name" value="DDE_SF_endonuclease_dom"/>
</dbReference>
<dbReference type="Pfam" id="PF09607">
    <property type="entry name" value="BrkDBD"/>
    <property type="match status" value="1"/>
</dbReference>
<dbReference type="AlphaFoldDB" id="A0A674I313"/>
<feature type="compositionally biased region" description="Polar residues" evidence="2">
    <location>
        <begin position="599"/>
        <end position="610"/>
    </location>
</feature>
<feature type="domain" description="DDE-1" evidence="3">
    <location>
        <begin position="385"/>
        <end position="555"/>
    </location>
</feature>
<reference evidence="6" key="1">
    <citation type="submission" date="2025-08" db="UniProtKB">
        <authorList>
            <consortium name="Ensembl"/>
        </authorList>
    </citation>
    <scope>IDENTIFICATION</scope>
</reference>
<dbReference type="InterPro" id="IPR050863">
    <property type="entry name" value="CenT-Element_Derived"/>
</dbReference>
<dbReference type="InParanoid" id="A0A674I313"/>
<dbReference type="GeneTree" id="ENSGT00440000039028"/>
<evidence type="ECO:0000313" key="6">
    <source>
        <dbReference type="Ensembl" id="ENSTMTP00000002269.1"/>
    </source>
</evidence>
<feature type="domain" description="HTH CENPB-type" evidence="4">
    <location>
        <begin position="243"/>
        <end position="307"/>
    </location>
</feature>
<evidence type="ECO:0000256" key="1">
    <source>
        <dbReference type="ARBA" id="ARBA00023125"/>
    </source>
</evidence>
<dbReference type="InterPro" id="IPR006600">
    <property type="entry name" value="HTH_CenpB_DNA-bd_dom"/>
</dbReference>
<sequence>MSRQCDVAVKKANAVLGCIRRSISSRDKEVLVPLYKALVSPHLEYCVQFWSPMFKKDEYKLERVQRRATRMIRGMENLSYERRLEELGLFTLTKRRLRWDMIALFKYIRGINTREGEELFQLSTNVDTRTNGYKLAVGKFRLEIRRRFLTIRGVKFWNSLLRETVGAKDLSGFKIKLDKSIMLFKMNNSEIKRKRSSYHAAFKLKVVEYAEANNNCAAAREFCINEKQVRECKKKCPTRCASFPELEKDLNNWVVECRQNGYIVTRTGIHLRALQMSKDNKYKSVKPSMFVASAGCCTRFISHHGLCLCQRTKIAQKLPRDLEEKIESFQRFIIKYRKEYAFELSQIGNMDETPMTFDLPSNRTVTGVGEKTVLIKTSGHEKIHFTVVLSCLANGSKLPPVVVFKRKTLPKNMKFPAGVIVCAHEKGWMDESETIEWLEKVWNKRPGALFKKPAMLVWDMFRAHKTDEVKNVAKNMKTTLAVIPGGLTSVLQLLDVCLNKPFKDRLRKMWSEWMCSGMAKLTEGRNHMKPEINLVAQWIKDSWVSIPSEMVEKSFRKCCISNALDGSEDDAIYDDDTTEADDEKESDSEDETPDIYNDNAGNNSKNCMTL</sequence>
<proteinExistence type="predicted"/>
<keyword evidence="1" id="KW-0238">DNA-binding</keyword>
<dbReference type="Proteomes" id="UP000472274">
    <property type="component" value="Unplaced"/>
</dbReference>
<evidence type="ECO:0000313" key="7">
    <source>
        <dbReference type="Proteomes" id="UP000472274"/>
    </source>
</evidence>
<name>A0A674I313_9SAUR</name>
<reference evidence="6" key="2">
    <citation type="submission" date="2025-09" db="UniProtKB">
        <authorList>
            <consortium name="Ensembl"/>
        </authorList>
    </citation>
    <scope>IDENTIFICATION</scope>
</reference>
<keyword evidence="7" id="KW-1185">Reference proteome</keyword>
<evidence type="ECO:0000259" key="4">
    <source>
        <dbReference type="Pfam" id="PF03221"/>
    </source>
</evidence>
<dbReference type="Pfam" id="PF03184">
    <property type="entry name" value="DDE_1"/>
    <property type="match status" value="1"/>
</dbReference>
<dbReference type="InterPro" id="IPR018586">
    <property type="entry name" value="Brinker_DNA-bd"/>
</dbReference>
<dbReference type="PANTHER" id="PTHR19303:SF74">
    <property type="entry name" value="POGO TRANSPOSABLE ELEMENT WITH KRAB DOMAIN"/>
    <property type="match status" value="1"/>
</dbReference>
<evidence type="ECO:0000259" key="5">
    <source>
        <dbReference type="Pfam" id="PF09607"/>
    </source>
</evidence>
<dbReference type="PANTHER" id="PTHR19303">
    <property type="entry name" value="TRANSPOSON"/>
    <property type="match status" value="1"/>
</dbReference>
<dbReference type="InterPro" id="IPR009057">
    <property type="entry name" value="Homeodomain-like_sf"/>
</dbReference>
<dbReference type="Pfam" id="PF03221">
    <property type="entry name" value="HTH_Tnp_Tc5"/>
    <property type="match status" value="1"/>
</dbReference>
<dbReference type="GO" id="GO:0005634">
    <property type="term" value="C:nucleus"/>
    <property type="evidence" value="ECO:0007669"/>
    <property type="project" value="TreeGrafter"/>
</dbReference>
<dbReference type="Gene3D" id="1.10.10.60">
    <property type="entry name" value="Homeodomain-like"/>
    <property type="match status" value="1"/>
</dbReference>
<accession>A0A674I313</accession>
<dbReference type="SUPFAM" id="SSF46689">
    <property type="entry name" value="Homeodomain-like"/>
    <property type="match status" value="1"/>
</dbReference>